<evidence type="ECO:0000313" key="2">
    <source>
        <dbReference type="EMBL" id="NRT56119.1"/>
    </source>
</evidence>
<dbReference type="EMBL" id="JABSNM010000007">
    <property type="protein sequence ID" value="NRT56119.1"/>
    <property type="molecule type" value="Genomic_DNA"/>
</dbReference>
<protein>
    <submittedName>
        <fullName evidence="2">Uncharacterized protein</fullName>
    </submittedName>
</protein>
<gene>
    <name evidence="2" type="ORF">HNQ01_001855</name>
</gene>
<feature type="transmembrane region" description="Helical" evidence="1">
    <location>
        <begin position="12"/>
        <end position="36"/>
    </location>
</feature>
<evidence type="ECO:0000256" key="1">
    <source>
        <dbReference type="SAM" id="Phobius"/>
    </source>
</evidence>
<keyword evidence="1" id="KW-0472">Membrane</keyword>
<organism evidence="2 3">
    <name type="scientific">Sphaerotilus uruguayifluvii</name>
    <dbReference type="NCBI Taxonomy" id="2735897"/>
    <lineage>
        <taxon>Bacteria</taxon>
        <taxon>Pseudomonadati</taxon>
        <taxon>Pseudomonadota</taxon>
        <taxon>Betaproteobacteria</taxon>
        <taxon>Burkholderiales</taxon>
        <taxon>Sphaerotilaceae</taxon>
        <taxon>Sphaerotilus</taxon>
    </lineage>
</organism>
<feature type="transmembrane region" description="Helical" evidence="1">
    <location>
        <begin position="95"/>
        <end position="115"/>
    </location>
</feature>
<keyword evidence="1" id="KW-1133">Transmembrane helix</keyword>
<reference evidence="2 3" key="1">
    <citation type="submission" date="2020-05" db="EMBL/GenBank/DDBJ databases">
        <title>Genomic Encyclopedia of Type Strains, Phase IV (KMG-V): Genome sequencing to study the core and pangenomes of soil and plant-associated prokaryotes.</title>
        <authorList>
            <person name="Whitman W."/>
        </authorList>
    </citation>
    <scope>NUCLEOTIDE SEQUENCE [LARGE SCALE GENOMIC DNA]</scope>
    <source>
        <strain evidence="2 3">C29</strain>
    </source>
</reference>
<proteinExistence type="predicted"/>
<comment type="caution">
    <text evidence="2">The sequence shown here is derived from an EMBL/GenBank/DDBJ whole genome shotgun (WGS) entry which is preliminary data.</text>
</comment>
<keyword evidence="1" id="KW-0812">Transmembrane</keyword>
<accession>A0ABX2G1E7</accession>
<keyword evidence="3" id="KW-1185">Reference proteome</keyword>
<sequence length="218" mass="23438">MDGQQGIAMSAWGTIELVGGGFALAAFLIAAVLAAYRARLSAMAKELLALPKDERARVLEVQREFFHIDASGLTRAQLEAIILEQIRARERRFRMGAILIGFSALMLALLTAYALSIDPKRVPPENATATVVGSLEGHWGSNIGVEYLITQSGHDFIWDVVPGKISMEKGRGKIVGSSVSASWSGSNGADTASGEAVIVDGRVTMIRWSNGVVFHRIE</sequence>
<dbReference type="Proteomes" id="UP001516061">
    <property type="component" value="Unassembled WGS sequence"/>
</dbReference>
<dbReference type="RefSeq" id="WP_173805100.1">
    <property type="nucleotide sequence ID" value="NZ_JABSNM010000007.1"/>
</dbReference>
<name>A0ABX2G1E7_9BURK</name>
<evidence type="ECO:0000313" key="3">
    <source>
        <dbReference type="Proteomes" id="UP001516061"/>
    </source>
</evidence>